<keyword evidence="5" id="KW-0812">Transmembrane</keyword>
<dbReference type="Pfam" id="PF12906">
    <property type="entry name" value="RINGv"/>
    <property type="match status" value="1"/>
</dbReference>
<proteinExistence type="predicted"/>
<evidence type="ECO:0000259" key="6">
    <source>
        <dbReference type="PROSITE" id="PS51292"/>
    </source>
</evidence>
<reference evidence="7" key="1">
    <citation type="journal article" date="2013" name="Nat. Biotechnol.">
        <title>Draft genome sequence of chickpea (Cicer arietinum) provides a resource for trait improvement.</title>
        <authorList>
            <person name="Varshney R.K."/>
            <person name="Song C."/>
            <person name="Saxena R.K."/>
            <person name="Azam S."/>
            <person name="Yu S."/>
            <person name="Sharpe A.G."/>
            <person name="Cannon S."/>
            <person name="Baek J."/>
            <person name="Rosen B.D."/>
            <person name="Tar'an B."/>
            <person name="Millan T."/>
            <person name="Zhang X."/>
            <person name="Ramsay L.D."/>
            <person name="Iwata A."/>
            <person name="Wang Y."/>
            <person name="Nelson W."/>
            <person name="Farmer A.D."/>
            <person name="Gaur P.M."/>
            <person name="Soderlund C."/>
            <person name="Penmetsa R.V."/>
            <person name="Xu C."/>
            <person name="Bharti A.K."/>
            <person name="He W."/>
            <person name="Winter P."/>
            <person name="Zhao S."/>
            <person name="Hane J.K."/>
            <person name="Carrasquilla-Garcia N."/>
            <person name="Condie J.A."/>
            <person name="Upadhyaya H.D."/>
            <person name="Luo M.C."/>
            <person name="Thudi M."/>
            <person name="Gowda C.L."/>
            <person name="Singh N.P."/>
            <person name="Lichtenzveig J."/>
            <person name="Gali K.K."/>
            <person name="Rubio J."/>
            <person name="Nadarajan N."/>
            <person name="Dolezel J."/>
            <person name="Bansal K.C."/>
            <person name="Xu X."/>
            <person name="Edwards D."/>
            <person name="Zhang G."/>
            <person name="Kahl G."/>
            <person name="Gil J."/>
            <person name="Singh K.B."/>
            <person name="Datta S.K."/>
            <person name="Jackson S.A."/>
            <person name="Wang J."/>
            <person name="Cook D.R."/>
        </authorList>
    </citation>
    <scope>NUCLEOTIDE SEQUENCE [LARGE SCALE GENOMIC DNA]</scope>
    <source>
        <strain evidence="7">cv. CDC Frontier</strain>
    </source>
</reference>
<dbReference type="PROSITE" id="PS51292">
    <property type="entry name" value="ZF_RING_CH"/>
    <property type="match status" value="1"/>
</dbReference>
<dbReference type="SMART" id="SM00744">
    <property type="entry name" value="RINGv"/>
    <property type="match status" value="1"/>
</dbReference>
<accession>A0A1S2XA54</accession>
<evidence type="ECO:0000313" key="8">
    <source>
        <dbReference type="RefSeq" id="XP_004486076.1"/>
    </source>
</evidence>
<keyword evidence="7" id="KW-1185">Reference proteome</keyword>
<feature type="transmembrane region" description="Helical" evidence="5">
    <location>
        <begin position="273"/>
        <end position="292"/>
    </location>
</feature>
<gene>
    <name evidence="8" type="primary">LOC101502163</name>
</gene>
<organism evidence="7 8">
    <name type="scientific">Cicer arietinum</name>
    <name type="common">Chickpea</name>
    <name type="synonym">Garbanzo</name>
    <dbReference type="NCBI Taxonomy" id="3827"/>
    <lineage>
        <taxon>Eukaryota</taxon>
        <taxon>Viridiplantae</taxon>
        <taxon>Streptophyta</taxon>
        <taxon>Embryophyta</taxon>
        <taxon>Tracheophyta</taxon>
        <taxon>Spermatophyta</taxon>
        <taxon>Magnoliopsida</taxon>
        <taxon>eudicotyledons</taxon>
        <taxon>Gunneridae</taxon>
        <taxon>Pentapetalae</taxon>
        <taxon>rosids</taxon>
        <taxon>fabids</taxon>
        <taxon>Fabales</taxon>
        <taxon>Fabaceae</taxon>
        <taxon>Papilionoideae</taxon>
        <taxon>50 kb inversion clade</taxon>
        <taxon>NPAAA clade</taxon>
        <taxon>Hologalegina</taxon>
        <taxon>IRL clade</taxon>
        <taxon>Cicereae</taxon>
        <taxon>Cicer</taxon>
    </lineage>
</organism>
<dbReference type="GO" id="GO:0008270">
    <property type="term" value="F:zinc ion binding"/>
    <property type="evidence" value="ECO:0007669"/>
    <property type="project" value="UniProtKB-KW"/>
</dbReference>
<dbReference type="RefSeq" id="XP_004486076.1">
    <property type="nucleotide sequence ID" value="XM_004486019.3"/>
</dbReference>
<dbReference type="SUPFAM" id="SSF57850">
    <property type="entry name" value="RING/U-box"/>
    <property type="match status" value="1"/>
</dbReference>
<keyword evidence="2" id="KW-0863">Zinc-finger</keyword>
<sequence>MHAVVLLFRETDTGLDKEISDSGTSGRRPDISLQVPPRPLGFGSTLRALSFKRKANVVIADGERSSLLNSDPKTAAESTNMASISEIVWSRCTSLPVRHGQNVLVSPTVSTPVSARTYTEQQQIKPPKDVKSKVSRSLSVPGRNLVIVRSVSFNIRSEQEQEDTNDDQITPVPVEVVDDEEIPEEEAVCRICLDVCDERNTFKMECSCKGDLTLVHEECLIKWFSTKGNKKCEVCGQEVQNLPVTLLRVSSSVQQRNRQLQDHRSLSSETLSAWQDFVVLVLISTICYFFFLEQLLLHDLKTQAIIISAPFAFTLGLLASVLAIVLAIKEYIWTYAALEFALMAVFVHLFYTWLHLAPIYSILLSSVLGFGVAMGINYMYIKYVTWRLQVTPDIP</sequence>
<dbReference type="Proteomes" id="UP000087171">
    <property type="component" value="Chromosome Ca1"/>
</dbReference>
<dbReference type="InterPro" id="IPR013083">
    <property type="entry name" value="Znf_RING/FYVE/PHD"/>
</dbReference>
<reference evidence="8" key="2">
    <citation type="submission" date="2025-08" db="UniProtKB">
        <authorList>
            <consortium name="RefSeq"/>
        </authorList>
    </citation>
    <scope>IDENTIFICATION</scope>
    <source>
        <tissue evidence="8">Etiolated seedlings</tissue>
    </source>
</reference>
<feature type="domain" description="RING-CH-type" evidence="6">
    <location>
        <begin position="181"/>
        <end position="242"/>
    </location>
</feature>
<keyword evidence="5" id="KW-0472">Membrane</keyword>
<evidence type="ECO:0000256" key="1">
    <source>
        <dbReference type="ARBA" id="ARBA00022723"/>
    </source>
</evidence>
<keyword evidence="5" id="KW-1133">Transmembrane helix</keyword>
<evidence type="ECO:0000256" key="5">
    <source>
        <dbReference type="SAM" id="Phobius"/>
    </source>
</evidence>
<keyword evidence="3" id="KW-0862">Zinc</keyword>
<dbReference type="PANTHER" id="PTHR46158">
    <property type="entry name" value="OS02G0165000 PROTEIN"/>
    <property type="match status" value="1"/>
</dbReference>
<name>A0A1S2XA54_CICAR</name>
<dbReference type="CDD" id="cd16495">
    <property type="entry name" value="RING_CH-C4HC3_MARCH"/>
    <property type="match status" value="1"/>
</dbReference>
<evidence type="ECO:0000256" key="2">
    <source>
        <dbReference type="ARBA" id="ARBA00022771"/>
    </source>
</evidence>
<dbReference type="PANTHER" id="PTHR46158:SF11">
    <property type="entry name" value="ZINC FINGER PROTEIN"/>
    <property type="match status" value="1"/>
</dbReference>
<feature type="transmembrane region" description="Helical" evidence="5">
    <location>
        <begin position="335"/>
        <end position="353"/>
    </location>
</feature>
<feature type="transmembrane region" description="Helical" evidence="5">
    <location>
        <begin position="304"/>
        <end position="328"/>
    </location>
</feature>
<dbReference type="InterPro" id="IPR011016">
    <property type="entry name" value="Znf_RING-CH"/>
</dbReference>
<dbReference type="OrthoDB" id="435038at2759"/>
<feature type="region of interest" description="Disordered" evidence="4">
    <location>
        <begin position="16"/>
        <end position="35"/>
    </location>
</feature>
<evidence type="ECO:0000256" key="4">
    <source>
        <dbReference type="SAM" id="MobiDB-lite"/>
    </source>
</evidence>
<evidence type="ECO:0000313" key="7">
    <source>
        <dbReference type="Proteomes" id="UP000087171"/>
    </source>
</evidence>
<dbReference type="GeneID" id="101502163"/>
<protein>
    <submittedName>
        <fullName evidence="8">Uncharacterized protein LOC101502163 isoform X2</fullName>
    </submittedName>
</protein>
<feature type="transmembrane region" description="Helical" evidence="5">
    <location>
        <begin position="359"/>
        <end position="380"/>
    </location>
</feature>
<dbReference type="AlphaFoldDB" id="A0A1S2XA54"/>
<keyword evidence="1" id="KW-0479">Metal-binding</keyword>
<dbReference type="Gene3D" id="3.30.40.10">
    <property type="entry name" value="Zinc/RING finger domain, C3HC4 (zinc finger)"/>
    <property type="match status" value="1"/>
</dbReference>
<evidence type="ECO:0000256" key="3">
    <source>
        <dbReference type="ARBA" id="ARBA00022833"/>
    </source>
</evidence>